<sequence>MVATEEGWHVAPDGAKLYTKTWKTDGPPRAIIAFIHGFSDHCNSYYDLFPTLASYGIETRALDQRGWGRSVTDKASRGLTGKTEVVMSDLHSFVTSIFNSIKSTTSSDTDTSPSATPVFIMGHSKGGAEVLYYALNSSLDLPPINGVLAYSPLIALHPSTRPWNLTVFMGRIASMVLPSFQLVQPLNEYLMSRDKRVCEEWRQDPLCHDTGTLEGMADMLDRGLWLESKQAGKSGKYKGPIWVCHGSADEVNSYEASRRFVDMLESDDKTFKSYEGAYHKLHAEPEGVKEALAKDVAEWILKRCEGTAGDEASMAKL</sequence>
<feature type="domain" description="Serine aminopeptidase S33" evidence="1">
    <location>
        <begin position="27"/>
        <end position="286"/>
    </location>
</feature>
<proteinExistence type="predicted"/>
<reference evidence="2 3" key="1">
    <citation type="submission" date="2017-10" db="EMBL/GenBank/DDBJ databases">
        <title>Comparative genomics in systemic dimorphic fungi from Ajellomycetaceae.</title>
        <authorList>
            <person name="Munoz J.F."/>
            <person name="Mcewen J.G."/>
            <person name="Clay O.K."/>
            <person name="Cuomo C.A."/>
        </authorList>
    </citation>
    <scope>NUCLEOTIDE SEQUENCE [LARGE SCALE GENOMIC DNA]</scope>
    <source>
        <strain evidence="2 3">UAMH4076</strain>
    </source>
</reference>
<accession>A0A2B7ZLT1</accession>
<dbReference type="VEuPathDB" id="FungiDB:EMCG_02249"/>
<dbReference type="InterPro" id="IPR029058">
    <property type="entry name" value="AB_hydrolase_fold"/>
</dbReference>
<protein>
    <recommendedName>
        <fullName evidence="1">Serine aminopeptidase S33 domain-containing protein</fullName>
    </recommendedName>
</protein>
<evidence type="ECO:0000313" key="3">
    <source>
        <dbReference type="Proteomes" id="UP000226031"/>
    </source>
</evidence>
<evidence type="ECO:0000313" key="2">
    <source>
        <dbReference type="EMBL" id="PGH34311.1"/>
    </source>
</evidence>
<dbReference type="AlphaFoldDB" id="A0A2B7ZLT1"/>
<dbReference type="PANTHER" id="PTHR11614">
    <property type="entry name" value="PHOSPHOLIPASE-RELATED"/>
    <property type="match status" value="1"/>
</dbReference>
<dbReference type="EMBL" id="PDND01000043">
    <property type="protein sequence ID" value="PGH34311.1"/>
    <property type="molecule type" value="Genomic_DNA"/>
</dbReference>
<comment type="caution">
    <text evidence="2">The sequence shown here is derived from an EMBL/GenBank/DDBJ whole genome shotgun (WGS) entry which is preliminary data.</text>
</comment>
<dbReference type="STRING" id="73230.A0A2B7ZLT1"/>
<dbReference type="InterPro" id="IPR022742">
    <property type="entry name" value="Hydrolase_4"/>
</dbReference>
<dbReference type="SUPFAM" id="SSF53474">
    <property type="entry name" value="alpha/beta-Hydrolases"/>
    <property type="match status" value="1"/>
</dbReference>
<evidence type="ECO:0000259" key="1">
    <source>
        <dbReference type="Pfam" id="PF12146"/>
    </source>
</evidence>
<dbReference type="InterPro" id="IPR051044">
    <property type="entry name" value="MAG_DAG_Lipase"/>
</dbReference>
<dbReference type="Pfam" id="PF12146">
    <property type="entry name" value="Hydrolase_4"/>
    <property type="match status" value="1"/>
</dbReference>
<gene>
    <name evidence="2" type="ORF">GX50_02894</name>
</gene>
<organism evidence="2 3">
    <name type="scientific">[Emmonsia] crescens</name>
    <dbReference type="NCBI Taxonomy" id="73230"/>
    <lineage>
        <taxon>Eukaryota</taxon>
        <taxon>Fungi</taxon>
        <taxon>Dikarya</taxon>
        <taxon>Ascomycota</taxon>
        <taxon>Pezizomycotina</taxon>
        <taxon>Eurotiomycetes</taxon>
        <taxon>Eurotiomycetidae</taxon>
        <taxon>Onygenales</taxon>
        <taxon>Ajellomycetaceae</taxon>
        <taxon>Emergomyces</taxon>
    </lineage>
</organism>
<dbReference type="Proteomes" id="UP000226031">
    <property type="component" value="Unassembled WGS sequence"/>
</dbReference>
<dbReference type="Gene3D" id="3.40.50.1820">
    <property type="entry name" value="alpha/beta hydrolase"/>
    <property type="match status" value="1"/>
</dbReference>
<name>A0A2B7ZLT1_9EURO</name>
<keyword evidence="3" id="KW-1185">Reference proteome</keyword>